<dbReference type="PROSITE" id="PS50013">
    <property type="entry name" value="CHROMO_2"/>
    <property type="match status" value="1"/>
</dbReference>
<dbReference type="InterPro" id="IPR036397">
    <property type="entry name" value="RNaseH_sf"/>
</dbReference>
<proteinExistence type="predicted"/>
<dbReference type="GO" id="GO:0005694">
    <property type="term" value="C:chromosome"/>
    <property type="evidence" value="ECO:0007669"/>
    <property type="project" value="UniProtKB-ARBA"/>
</dbReference>
<dbReference type="SUPFAM" id="SSF54160">
    <property type="entry name" value="Chromo domain-like"/>
    <property type="match status" value="1"/>
</dbReference>
<reference evidence="2 3" key="1">
    <citation type="journal article" date="2018" name="Genome Res.">
        <title>The genomic architecture and molecular evolution of ant odorant receptors.</title>
        <authorList>
            <person name="McKenzie S.K."/>
            <person name="Kronauer D.J.C."/>
        </authorList>
    </citation>
    <scope>NUCLEOTIDE SEQUENCE [LARGE SCALE GENOMIC DNA]</scope>
    <source>
        <strain evidence="2">Clonal line C1</strain>
    </source>
</reference>
<dbReference type="InterPro" id="IPR016197">
    <property type="entry name" value="Chromo-like_dom_sf"/>
</dbReference>
<dbReference type="InterPro" id="IPR012337">
    <property type="entry name" value="RNaseH-like_sf"/>
</dbReference>
<dbReference type="AlphaFoldDB" id="A0A3L8D614"/>
<dbReference type="SUPFAM" id="SSF53098">
    <property type="entry name" value="Ribonuclease H-like"/>
    <property type="match status" value="1"/>
</dbReference>
<protein>
    <recommendedName>
        <fullName evidence="1">Chromo domain-containing protein</fullName>
    </recommendedName>
</protein>
<feature type="domain" description="Chromo" evidence="1">
    <location>
        <begin position="397"/>
        <end position="431"/>
    </location>
</feature>
<evidence type="ECO:0000313" key="3">
    <source>
        <dbReference type="Proteomes" id="UP000279307"/>
    </source>
</evidence>
<name>A0A3L8D614_OOCBI</name>
<sequence length="431" mass="49042">MEHLPPPAMRVTDNKINYVHWDDPNELVDRLRLIEASRGAVPREEHDAVNRYHVDQRVDSLSEAQRKDYSDHREAIVALRADIEGASASLTNGRIGELVVAVEETRKLIVTQEERFTALLSQLQSDTTSLRTKLESHDTKLKYLAENVSKARTDARLNTIGLDKVTTTAQSCEERATNLEATVSKADVVDVQSYARQNRGYRYILTIIDALSKYAWAVPLKRKSGSEVAGSFASSPLKHGINHYSTHSVMKASIVERFNRTLKNEMWKVVTFNGSYKWVDVLSRLVSEYNARRHRAIAMRPVDVTPTTAAQLLSTVYKRVKIAAPAKFYAGDKVRVSKYKTVFAKGYTPNWSTEVFTVSKVQRTNPVTYLLQDYSGKPISGGFYEHELLRARYPDVYLVEKVLRRRGNKEYVKWLGMDASHNSWISRNDVL</sequence>
<dbReference type="PANTHER" id="PTHR46585">
    <property type="entry name" value="INTEGRASE CORE DOMAIN CONTAINING PROTEIN"/>
    <property type="match status" value="1"/>
</dbReference>
<accession>A0A3L8D614</accession>
<evidence type="ECO:0000313" key="2">
    <source>
        <dbReference type="EMBL" id="RLU15684.1"/>
    </source>
</evidence>
<organism evidence="2 3">
    <name type="scientific">Ooceraea biroi</name>
    <name type="common">Clonal raider ant</name>
    <name type="synonym">Cerapachys biroi</name>
    <dbReference type="NCBI Taxonomy" id="2015173"/>
    <lineage>
        <taxon>Eukaryota</taxon>
        <taxon>Metazoa</taxon>
        <taxon>Ecdysozoa</taxon>
        <taxon>Arthropoda</taxon>
        <taxon>Hexapoda</taxon>
        <taxon>Insecta</taxon>
        <taxon>Pterygota</taxon>
        <taxon>Neoptera</taxon>
        <taxon>Endopterygota</taxon>
        <taxon>Hymenoptera</taxon>
        <taxon>Apocrita</taxon>
        <taxon>Aculeata</taxon>
        <taxon>Formicoidea</taxon>
        <taxon>Formicidae</taxon>
        <taxon>Dorylinae</taxon>
        <taxon>Ooceraea</taxon>
    </lineage>
</organism>
<dbReference type="EMBL" id="QOIP01000012">
    <property type="protein sequence ID" value="RLU15684.1"/>
    <property type="molecule type" value="Genomic_DNA"/>
</dbReference>
<gene>
    <name evidence="2" type="ORF">DMN91_011439</name>
</gene>
<comment type="caution">
    <text evidence="2">The sequence shown here is derived from an EMBL/GenBank/DDBJ whole genome shotgun (WGS) entry which is preliminary data.</text>
</comment>
<evidence type="ECO:0000259" key="1">
    <source>
        <dbReference type="PROSITE" id="PS50013"/>
    </source>
</evidence>
<dbReference type="Gene3D" id="3.30.420.10">
    <property type="entry name" value="Ribonuclease H-like superfamily/Ribonuclease H"/>
    <property type="match status" value="2"/>
</dbReference>
<dbReference type="Proteomes" id="UP000279307">
    <property type="component" value="Chromosome 12"/>
</dbReference>
<dbReference type="GO" id="GO:0003676">
    <property type="term" value="F:nucleic acid binding"/>
    <property type="evidence" value="ECO:0007669"/>
    <property type="project" value="InterPro"/>
</dbReference>
<dbReference type="PANTHER" id="PTHR46585:SF1">
    <property type="entry name" value="CHROMO DOMAIN-CONTAINING PROTEIN"/>
    <property type="match status" value="1"/>
</dbReference>
<dbReference type="InterPro" id="IPR000953">
    <property type="entry name" value="Chromo/chromo_shadow_dom"/>
</dbReference>
<dbReference type="OrthoDB" id="7690739at2759"/>